<organism evidence="1 2">
    <name type="scientific">Cedratvirus kamchatka</name>
    <dbReference type="NCBI Taxonomy" id="2716914"/>
    <lineage>
        <taxon>Viruses</taxon>
        <taxon>Pithoviruses</taxon>
        <taxon>Orthocedratvirinae</taxon>
        <taxon>Alphacedratvirus</taxon>
        <taxon>Alphacedratvirus rossiense</taxon>
    </lineage>
</organism>
<protein>
    <submittedName>
        <fullName evidence="1">Uncharacterized protein</fullName>
    </submittedName>
</protein>
<evidence type="ECO:0000313" key="1">
    <source>
        <dbReference type="EMBL" id="QIN54403.1"/>
    </source>
</evidence>
<dbReference type="Proteomes" id="UP001224087">
    <property type="component" value="Segment"/>
</dbReference>
<name>A0A6G8MXW7_9VIRU</name>
<keyword evidence="2" id="KW-1185">Reference proteome</keyword>
<evidence type="ECO:0000313" key="2">
    <source>
        <dbReference type="Proteomes" id="UP001224087"/>
    </source>
</evidence>
<proteinExistence type="predicted"/>
<gene>
    <name evidence="1" type="primary">ck278</name>
</gene>
<sequence length="73" mass="8603">MEKIHNNTRCVFWLRVMRSGLVTENIFSKDLQMTIVRTKRYLTHILLTLSEESKGTLMAMVLSNKIYFRAKVP</sequence>
<accession>A0A6G8MXW7</accession>
<reference evidence="1" key="1">
    <citation type="submission" date="2019-12" db="EMBL/GenBank/DDBJ databases">
        <title>The DNA Methylation Landscape of Giant Viruses.</title>
        <authorList>
            <person name="Jeudy S."/>
            <person name="Rigou S."/>
            <person name="Alempic J.-M."/>
            <person name="Claverie J.-M."/>
            <person name="Abergel C."/>
            <person name="Legendre M."/>
        </authorList>
    </citation>
    <scope>NUCLEOTIDE SEQUENCE</scope>
    <source>
        <strain evidence="1">P4</strain>
    </source>
</reference>
<dbReference type="EMBL" id="MN873693">
    <property type="protein sequence ID" value="QIN54403.1"/>
    <property type="molecule type" value="Genomic_DNA"/>
</dbReference>